<dbReference type="InterPro" id="IPR027640">
    <property type="entry name" value="Kinesin-like_fam"/>
</dbReference>
<dbReference type="EMBL" id="PKSL01000019">
    <property type="protein sequence ID" value="POW14338.1"/>
    <property type="molecule type" value="Genomic_DNA"/>
</dbReference>
<keyword evidence="2 5" id="KW-0547">Nucleotide-binding</keyword>
<dbReference type="SMART" id="SM00129">
    <property type="entry name" value="KISc"/>
    <property type="match status" value="1"/>
</dbReference>
<name>A0A2S4VXW5_9BASI</name>
<accession>A0A2S4VXW5</accession>
<dbReference type="PROSITE" id="PS50067">
    <property type="entry name" value="KINESIN_MOTOR_2"/>
    <property type="match status" value="1"/>
</dbReference>
<organism evidence="9 10">
    <name type="scientific">Puccinia striiformis</name>
    <dbReference type="NCBI Taxonomy" id="27350"/>
    <lineage>
        <taxon>Eukaryota</taxon>
        <taxon>Fungi</taxon>
        <taxon>Dikarya</taxon>
        <taxon>Basidiomycota</taxon>
        <taxon>Pucciniomycotina</taxon>
        <taxon>Pucciniomycetes</taxon>
        <taxon>Pucciniales</taxon>
        <taxon>Pucciniaceae</taxon>
        <taxon>Puccinia</taxon>
    </lineage>
</organism>
<comment type="caution">
    <text evidence="9">The sequence shown here is derived from an EMBL/GenBank/DDBJ whole genome shotgun (WGS) entry which is preliminary data.</text>
</comment>
<dbReference type="GO" id="GO:0003777">
    <property type="term" value="F:microtubule motor activity"/>
    <property type="evidence" value="ECO:0007669"/>
    <property type="project" value="InterPro"/>
</dbReference>
<keyword evidence="10" id="KW-1185">Reference proteome</keyword>
<dbReference type="AlphaFoldDB" id="A0A2S4VXW5"/>
<dbReference type="VEuPathDB" id="FungiDB:PSHT_10871"/>
<dbReference type="GO" id="GO:0016887">
    <property type="term" value="F:ATP hydrolysis activity"/>
    <property type="evidence" value="ECO:0007669"/>
    <property type="project" value="TreeGrafter"/>
</dbReference>
<proteinExistence type="inferred from homology"/>
<comment type="similarity">
    <text evidence="5 6">Belongs to the TRAFAC class myosin-kinesin ATPase superfamily. Kinesin family.</text>
</comment>
<gene>
    <name evidence="9" type="ORF">PSTT_03071</name>
</gene>
<keyword evidence="1 6" id="KW-0493">Microtubule</keyword>
<evidence type="ECO:0000256" key="5">
    <source>
        <dbReference type="PROSITE-ProRule" id="PRU00283"/>
    </source>
</evidence>
<evidence type="ECO:0000256" key="3">
    <source>
        <dbReference type="ARBA" id="ARBA00022840"/>
    </source>
</evidence>
<dbReference type="SUPFAM" id="SSF52540">
    <property type="entry name" value="P-loop containing nucleoside triphosphate hydrolases"/>
    <property type="match status" value="1"/>
</dbReference>
<dbReference type="InterPro" id="IPR019821">
    <property type="entry name" value="Kinesin_motor_CS"/>
</dbReference>
<dbReference type="GO" id="GO:0005524">
    <property type="term" value="F:ATP binding"/>
    <property type="evidence" value="ECO:0007669"/>
    <property type="project" value="UniProtKB-UniRule"/>
</dbReference>
<dbReference type="InterPro" id="IPR036961">
    <property type="entry name" value="Kinesin_motor_dom_sf"/>
</dbReference>
<dbReference type="VEuPathDB" id="FungiDB:PSTT_03071"/>
<feature type="compositionally biased region" description="Polar residues" evidence="7">
    <location>
        <begin position="148"/>
        <end position="167"/>
    </location>
</feature>
<dbReference type="GO" id="GO:0008017">
    <property type="term" value="F:microtubule binding"/>
    <property type="evidence" value="ECO:0007669"/>
    <property type="project" value="InterPro"/>
</dbReference>
<dbReference type="PANTHER" id="PTHR24115:SF1008">
    <property type="entry name" value="KINESIN-LIKE PROTEIN SUBITO"/>
    <property type="match status" value="1"/>
</dbReference>
<dbReference type="Pfam" id="PF00225">
    <property type="entry name" value="Kinesin"/>
    <property type="match status" value="1"/>
</dbReference>
<sequence length="974" mass="107530">MPAPGRLSRDKSGHPLLREIGRPALIAERTKLDACLTVTTIYRLPDDMAEDKHRGSSTPADITRLSQISPVKYTGKFSYLSMEKEKYLPLNPNTSPSRIQQRTTQSQVVREPRPSSQNIPFSPANRPPSPIKRLQPLTKPPARPSSRPAFTSTSRATSPTKASSFKQTAKVPINPHASPTRTPLYNNNGGRNETGLGLNLSNPTPGRSSPTRQPSLIKPCNSTRDSVDSSLMNVTFVSAASGIDENLPPPSSNKTKDFKSHQTSILAGLGFSRLGNQTKSPIPSTGIPGAASSPERFGNSALKADERFFGGYDPKKEPLKAYLRIRPPNAASTRTTPYISILNDTEVLLAAPTQSSATGFPSQESVNAKYKFTRYGPEATQQEFFQGTGLPLVSDLLEGKSSLCFAYGVTASGKTYTVQGGLDTVRGGGSMDPGLLPRTIDVLFNSIGCNLTELPITYQIDRFADPSSPRSSPTLMKDQTVLPIDSSVEFGIWISYAEVYNEKVYDLLDTMIESSSSSGATFQSFTANLADQVKNAAHLLHTKASNTGGVIKRKPLTLKHDKTSGNKYVHGLTEIRVKTAEEAKILLRRGQVNRTVFSTYANRTSSRSHGIFTIKVIKLPKNVQLSESMLAAATVSRLSIVDLAGSERTRNTQTTGQRLKEAGNINKSLMVLGQCMETLRKNQEQKEKNRKMTIVPFRHSKLTELFQSFFTGEGKTVMIVNVNPCDTGFDENSHVMKFSAVASEVVTVREEHHQNPYPSSRPSQDSSGAPSVFLAQFVKLNAFLARLGCIFIEDEDDEDEFENEDGDEDSTDNNDAFVDHLLEQVSSLRVKLVEAEIRAAMIESEVREQVMQEYNQRMLDMEPCLLRIWQMRKIDIFNRATQHLSQSSVDSNEEDLANYNNENEKTIVKEAKNQSNRSKKANKKQTTVKTSVDSQKEADDDDPTSQFHQSSSLDHPPEAPAKPVRELRPRTRKS</sequence>
<keyword evidence="3 5" id="KW-0067">ATP-binding</keyword>
<feature type="compositionally biased region" description="Basic and acidic residues" evidence="7">
    <location>
        <begin position="963"/>
        <end position="974"/>
    </location>
</feature>
<dbReference type="PANTHER" id="PTHR24115">
    <property type="entry name" value="KINESIN-RELATED"/>
    <property type="match status" value="1"/>
</dbReference>
<dbReference type="PROSITE" id="PS00411">
    <property type="entry name" value="KINESIN_MOTOR_1"/>
    <property type="match status" value="1"/>
</dbReference>
<feature type="binding site" evidence="5">
    <location>
        <begin position="408"/>
        <end position="415"/>
    </location>
    <ligand>
        <name>ATP</name>
        <dbReference type="ChEBI" id="CHEBI:30616"/>
    </ligand>
</feature>
<dbReference type="GO" id="GO:0005634">
    <property type="term" value="C:nucleus"/>
    <property type="evidence" value="ECO:0007669"/>
    <property type="project" value="TreeGrafter"/>
</dbReference>
<protein>
    <recommendedName>
        <fullName evidence="6">Kinesin-like protein</fullName>
    </recommendedName>
</protein>
<dbReference type="PRINTS" id="PR00380">
    <property type="entry name" value="KINESINHEAVY"/>
</dbReference>
<feature type="domain" description="Kinesin motor" evidence="8">
    <location>
        <begin position="318"/>
        <end position="745"/>
    </location>
</feature>
<feature type="region of interest" description="Disordered" evidence="7">
    <location>
        <begin position="909"/>
        <end position="974"/>
    </location>
</feature>
<dbReference type="GO" id="GO:0005874">
    <property type="term" value="C:microtubule"/>
    <property type="evidence" value="ECO:0007669"/>
    <property type="project" value="UniProtKB-KW"/>
</dbReference>
<feature type="compositionally biased region" description="Polar residues" evidence="7">
    <location>
        <begin position="924"/>
        <end position="933"/>
    </location>
</feature>
<evidence type="ECO:0000256" key="4">
    <source>
        <dbReference type="ARBA" id="ARBA00023175"/>
    </source>
</evidence>
<keyword evidence="4 5" id="KW-0505">Motor protein</keyword>
<evidence type="ECO:0000256" key="2">
    <source>
        <dbReference type="ARBA" id="ARBA00022741"/>
    </source>
</evidence>
<dbReference type="InterPro" id="IPR027417">
    <property type="entry name" value="P-loop_NTPase"/>
</dbReference>
<reference evidence="9" key="1">
    <citation type="submission" date="2017-12" db="EMBL/GenBank/DDBJ databases">
        <title>Gene loss provides genomic basis for host adaptation in cereal stripe rust fungi.</title>
        <authorList>
            <person name="Xia C."/>
        </authorList>
    </citation>
    <scope>NUCLEOTIDE SEQUENCE [LARGE SCALE GENOMIC DNA]</scope>
    <source>
        <strain evidence="9">93-210</strain>
    </source>
</reference>
<dbReference type="GO" id="GO:0005871">
    <property type="term" value="C:kinesin complex"/>
    <property type="evidence" value="ECO:0007669"/>
    <property type="project" value="TreeGrafter"/>
</dbReference>
<evidence type="ECO:0000259" key="8">
    <source>
        <dbReference type="PROSITE" id="PS50067"/>
    </source>
</evidence>
<feature type="non-terminal residue" evidence="9">
    <location>
        <position position="974"/>
    </location>
</feature>
<evidence type="ECO:0000313" key="10">
    <source>
        <dbReference type="Proteomes" id="UP000239156"/>
    </source>
</evidence>
<dbReference type="InterPro" id="IPR001752">
    <property type="entry name" value="Kinesin_motor_dom"/>
</dbReference>
<dbReference type="Gene3D" id="3.40.850.10">
    <property type="entry name" value="Kinesin motor domain"/>
    <property type="match status" value="1"/>
</dbReference>
<evidence type="ECO:0000256" key="1">
    <source>
        <dbReference type="ARBA" id="ARBA00022701"/>
    </source>
</evidence>
<dbReference type="VEuPathDB" id="FungiDB:PSHT_10877"/>
<feature type="compositionally biased region" description="Polar residues" evidence="7">
    <location>
        <begin position="91"/>
        <end position="120"/>
    </location>
</feature>
<dbReference type="GO" id="GO:0007018">
    <property type="term" value="P:microtubule-based movement"/>
    <property type="evidence" value="ECO:0007669"/>
    <property type="project" value="InterPro"/>
</dbReference>
<feature type="compositionally biased region" description="Polar residues" evidence="7">
    <location>
        <begin position="177"/>
        <end position="191"/>
    </location>
</feature>
<evidence type="ECO:0000256" key="6">
    <source>
        <dbReference type="RuleBase" id="RU000394"/>
    </source>
</evidence>
<evidence type="ECO:0000256" key="7">
    <source>
        <dbReference type="SAM" id="MobiDB-lite"/>
    </source>
</evidence>
<evidence type="ECO:0000313" key="9">
    <source>
        <dbReference type="EMBL" id="POW14338.1"/>
    </source>
</evidence>
<feature type="compositionally biased region" description="Polar residues" evidence="7">
    <location>
        <begin position="944"/>
        <end position="953"/>
    </location>
</feature>
<dbReference type="Proteomes" id="UP000239156">
    <property type="component" value="Unassembled WGS sequence"/>
</dbReference>
<feature type="compositionally biased region" description="Polar residues" evidence="7">
    <location>
        <begin position="199"/>
        <end position="227"/>
    </location>
</feature>
<feature type="region of interest" description="Disordered" evidence="7">
    <location>
        <begin position="88"/>
        <end position="227"/>
    </location>
</feature>